<feature type="region of interest" description="Disordered" evidence="1">
    <location>
        <begin position="48"/>
        <end position="71"/>
    </location>
</feature>
<dbReference type="RefSeq" id="WP_345277949.1">
    <property type="nucleotide sequence ID" value="NZ_BAABAJ010000001.1"/>
</dbReference>
<evidence type="ECO:0000313" key="2">
    <source>
        <dbReference type="EMBL" id="GAA3896412.1"/>
    </source>
</evidence>
<evidence type="ECO:0000313" key="3">
    <source>
        <dbReference type="Proteomes" id="UP001501000"/>
    </source>
</evidence>
<accession>A0ABP7L9J4</accession>
<gene>
    <name evidence="2" type="ORF">GCM10022244_03190</name>
</gene>
<organism evidence="2 3">
    <name type="scientific">Streptomyces gulbargensis</name>
    <dbReference type="NCBI Taxonomy" id="364901"/>
    <lineage>
        <taxon>Bacteria</taxon>
        <taxon>Bacillati</taxon>
        <taxon>Actinomycetota</taxon>
        <taxon>Actinomycetes</taxon>
        <taxon>Kitasatosporales</taxon>
        <taxon>Streptomycetaceae</taxon>
        <taxon>Streptomyces</taxon>
    </lineage>
</organism>
<keyword evidence="3" id="KW-1185">Reference proteome</keyword>
<protein>
    <recommendedName>
        <fullName evidence="4">Ribosomal protein S27a domain-containing protein</fullName>
    </recommendedName>
</protein>
<evidence type="ECO:0008006" key="4">
    <source>
        <dbReference type="Google" id="ProtNLM"/>
    </source>
</evidence>
<evidence type="ECO:0000256" key="1">
    <source>
        <dbReference type="SAM" id="MobiDB-lite"/>
    </source>
</evidence>
<name>A0ABP7L9J4_9ACTN</name>
<comment type="caution">
    <text evidence="2">The sequence shown here is derived from an EMBL/GenBank/DDBJ whole genome shotgun (WGS) entry which is preliminary data.</text>
</comment>
<sequence>MASPSSARGAVRPLPLPEITRTECRRCGALIKGLNHRYACTSCGWVNPSGEGSRPLPAVDPWPVDERPRTR</sequence>
<proteinExistence type="predicted"/>
<dbReference type="EMBL" id="BAABAJ010000001">
    <property type="protein sequence ID" value="GAA3896412.1"/>
    <property type="molecule type" value="Genomic_DNA"/>
</dbReference>
<dbReference type="Proteomes" id="UP001501000">
    <property type="component" value="Unassembled WGS sequence"/>
</dbReference>
<reference evidence="3" key="1">
    <citation type="journal article" date="2019" name="Int. J. Syst. Evol. Microbiol.">
        <title>The Global Catalogue of Microorganisms (GCM) 10K type strain sequencing project: providing services to taxonomists for standard genome sequencing and annotation.</title>
        <authorList>
            <consortium name="The Broad Institute Genomics Platform"/>
            <consortium name="The Broad Institute Genome Sequencing Center for Infectious Disease"/>
            <person name="Wu L."/>
            <person name="Ma J."/>
        </authorList>
    </citation>
    <scope>NUCLEOTIDE SEQUENCE [LARGE SCALE GENOMIC DNA]</scope>
    <source>
        <strain evidence="3">JCM 16956</strain>
    </source>
</reference>